<dbReference type="GO" id="GO:0009253">
    <property type="term" value="P:peptidoglycan catabolic process"/>
    <property type="evidence" value="ECO:0007669"/>
    <property type="project" value="InterPro"/>
</dbReference>
<dbReference type="EC" id="3.5.1.28" evidence="2"/>
<dbReference type="Gene3D" id="2.30.30.40">
    <property type="entry name" value="SH3 Domains"/>
    <property type="match status" value="1"/>
</dbReference>
<dbReference type="InterPro" id="IPR051206">
    <property type="entry name" value="NAMLAA_amidase_2"/>
</dbReference>
<gene>
    <name evidence="6" type="ORF">KAK06_21515</name>
</gene>
<accession>A0A940YMX0</accession>
<dbReference type="CDD" id="cd06583">
    <property type="entry name" value="PGRP"/>
    <property type="match status" value="1"/>
</dbReference>
<proteinExistence type="predicted"/>
<evidence type="ECO:0000256" key="1">
    <source>
        <dbReference type="ARBA" id="ARBA00001561"/>
    </source>
</evidence>
<dbReference type="GO" id="GO:0071555">
    <property type="term" value="P:cell wall organization"/>
    <property type="evidence" value="ECO:0007669"/>
    <property type="project" value="UniProtKB-KW"/>
</dbReference>
<evidence type="ECO:0000256" key="4">
    <source>
        <dbReference type="ARBA" id="ARBA00023316"/>
    </source>
</evidence>
<feature type="domain" description="N-acetylmuramoyl-L-alanine amidase" evidence="5">
    <location>
        <begin position="24"/>
        <end position="192"/>
    </location>
</feature>
<dbReference type="SUPFAM" id="SSF55846">
    <property type="entry name" value="N-acetylmuramoyl-L-alanine amidase-like"/>
    <property type="match status" value="1"/>
</dbReference>
<dbReference type="GO" id="GO:0008745">
    <property type="term" value="F:N-acetylmuramoyl-L-alanine amidase activity"/>
    <property type="evidence" value="ECO:0007669"/>
    <property type="project" value="UniProtKB-EC"/>
</dbReference>
<dbReference type="Pfam" id="PF01510">
    <property type="entry name" value="Amidase_2"/>
    <property type="match status" value="1"/>
</dbReference>
<dbReference type="PANTHER" id="PTHR30417">
    <property type="entry name" value="N-ACETYLMURAMOYL-L-ALANINE AMIDASE AMID"/>
    <property type="match status" value="1"/>
</dbReference>
<keyword evidence="7" id="KW-1185">Reference proteome</keyword>
<dbReference type="InterPro" id="IPR002502">
    <property type="entry name" value="Amidase_domain"/>
</dbReference>
<keyword evidence="3" id="KW-0378">Hydrolase</keyword>
<dbReference type="PANTHER" id="PTHR30417:SF1">
    <property type="entry name" value="N-ACETYLMURAMOYL-L-ALANINE AMIDASE AMID"/>
    <property type="match status" value="1"/>
</dbReference>
<protein>
    <recommendedName>
        <fullName evidence="2">N-acetylmuramoyl-L-alanine amidase</fullName>
        <ecNumber evidence="2">3.5.1.28</ecNumber>
    </recommendedName>
</protein>
<dbReference type="SMART" id="SM00644">
    <property type="entry name" value="Ami_2"/>
    <property type="match status" value="1"/>
</dbReference>
<dbReference type="Gene3D" id="3.40.80.10">
    <property type="entry name" value="Peptidoglycan recognition protein-like"/>
    <property type="match status" value="1"/>
</dbReference>
<keyword evidence="4" id="KW-0961">Cell wall biogenesis/degradation</keyword>
<reference evidence="6" key="1">
    <citation type="submission" date="2021-04" db="EMBL/GenBank/DDBJ databases">
        <title>The genome sequence of Ideonella sp. 4Y11.</title>
        <authorList>
            <person name="Liu Y."/>
        </authorList>
    </citation>
    <scope>NUCLEOTIDE SEQUENCE</scope>
    <source>
        <strain evidence="6">4Y11</strain>
    </source>
</reference>
<evidence type="ECO:0000313" key="6">
    <source>
        <dbReference type="EMBL" id="MBQ0961532.1"/>
    </source>
</evidence>
<evidence type="ECO:0000256" key="2">
    <source>
        <dbReference type="ARBA" id="ARBA00011901"/>
    </source>
</evidence>
<dbReference type="RefSeq" id="WP_210804212.1">
    <property type="nucleotide sequence ID" value="NZ_JAGQDE010000031.1"/>
</dbReference>
<dbReference type="AlphaFoldDB" id="A0A940YMX0"/>
<evidence type="ECO:0000256" key="3">
    <source>
        <dbReference type="ARBA" id="ARBA00022801"/>
    </source>
</evidence>
<evidence type="ECO:0000313" key="7">
    <source>
        <dbReference type="Proteomes" id="UP000678374"/>
    </source>
</evidence>
<name>A0A940YMX0_9BURK</name>
<comment type="catalytic activity">
    <reaction evidence="1">
        <text>Hydrolyzes the link between N-acetylmuramoyl residues and L-amino acid residues in certain cell-wall glycopeptides.</text>
        <dbReference type="EC" id="3.5.1.28"/>
    </reaction>
</comment>
<evidence type="ECO:0000259" key="5">
    <source>
        <dbReference type="SMART" id="SM00644"/>
    </source>
</evidence>
<organism evidence="6 7">
    <name type="scientific">Ideonella aquatica</name>
    <dbReference type="NCBI Taxonomy" id="2824119"/>
    <lineage>
        <taxon>Bacteria</taxon>
        <taxon>Pseudomonadati</taxon>
        <taxon>Pseudomonadota</taxon>
        <taxon>Betaproteobacteria</taxon>
        <taxon>Burkholderiales</taxon>
        <taxon>Sphaerotilaceae</taxon>
        <taxon>Ideonella</taxon>
    </lineage>
</organism>
<sequence>MFNIQSQLLAGTSDNGREVAFEASPNINAHPIVPKFLVFHYTACSFDAARRTFLDGYGANRVSAHLLVDEDGSVVQFVPFNQRAWHAGTSFWRGFTDLNSHSIGIEVVNHGYLLRRADGGFTTSDGSQQVSADRVVEVRHKNTAEPHRYWHAYTSEQIETCAQLAQLLVASFGLSEVVGHDDIAPERKVDPGPAFPMRRMTSRAIGRAGDDAMGQRLFVSADRLNLRSGPGVQYQLVRAPLVQNTMVIARSGNTDGWLQVEAEVSAPNIGWVASGYLRSAPLVSAQ</sequence>
<dbReference type="EMBL" id="JAGQDE010000031">
    <property type="protein sequence ID" value="MBQ0961532.1"/>
    <property type="molecule type" value="Genomic_DNA"/>
</dbReference>
<dbReference type="GO" id="GO:0009254">
    <property type="term" value="P:peptidoglycan turnover"/>
    <property type="evidence" value="ECO:0007669"/>
    <property type="project" value="TreeGrafter"/>
</dbReference>
<dbReference type="Proteomes" id="UP000678374">
    <property type="component" value="Unassembled WGS sequence"/>
</dbReference>
<comment type="caution">
    <text evidence="6">The sequence shown here is derived from an EMBL/GenBank/DDBJ whole genome shotgun (WGS) entry which is preliminary data.</text>
</comment>
<dbReference type="InterPro" id="IPR036505">
    <property type="entry name" value="Amidase/PGRP_sf"/>
</dbReference>